<dbReference type="InterPro" id="IPR011701">
    <property type="entry name" value="MFS"/>
</dbReference>
<feature type="transmembrane region" description="Helical" evidence="6">
    <location>
        <begin position="268"/>
        <end position="288"/>
    </location>
</feature>
<proteinExistence type="predicted"/>
<feature type="transmembrane region" description="Helical" evidence="6">
    <location>
        <begin position="152"/>
        <end position="173"/>
    </location>
</feature>
<evidence type="ECO:0000256" key="1">
    <source>
        <dbReference type="ARBA" id="ARBA00004651"/>
    </source>
</evidence>
<dbReference type="RefSeq" id="WP_245928722.1">
    <property type="nucleotide sequence ID" value="NZ_PYGA01000006.1"/>
</dbReference>
<evidence type="ECO:0000259" key="7">
    <source>
        <dbReference type="PROSITE" id="PS50850"/>
    </source>
</evidence>
<comment type="caution">
    <text evidence="8">The sequence shown here is derived from an EMBL/GenBank/DDBJ whole genome shotgun (WGS) entry which is preliminary data.</text>
</comment>
<keyword evidence="3 6" id="KW-1133">Transmembrane helix</keyword>
<feature type="transmembrane region" description="Helical" evidence="6">
    <location>
        <begin position="179"/>
        <end position="197"/>
    </location>
</feature>
<reference evidence="8 9" key="1">
    <citation type="submission" date="2018-03" db="EMBL/GenBank/DDBJ databases">
        <title>Genomic Encyclopedia of Archaeal and Bacterial Type Strains, Phase II (KMG-II): from individual species to whole genera.</title>
        <authorList>
            <person name="Goeker M."/>
        </authorList>
    </citation>
    <scope>NUCLEOTIDE SEQUENCE [LARGE SCALE GENOMIC DNA]</scope>
    <source>
        <strain evidence="8 9">DSM 45312</strain>
    </source>
</reference>
<dbReference type="Pfam" id="PF07690">
    <property type="entry name" value="MFS_1"/>
    <property type="match status" value="1"/>
</dbReference>
<feature type="domain" description="Major facilitator superfamily (MFS) profile" evidence="7">
    <location>
        <begin position="27"/>
        <end position="415"/>
    </location>
</feature>
<feature type="transmembrane region" description="Helical" evidence="6">
    <location>
        <begin position="61"/>
        <end position="81"/>
    </location>
</feature>
<evidence type="ECO:0000313" key="9">
    <source>
        <dbReference type="Proteomes" id="UP000240542"/>
    </source>
</evidence>
<dbReference type="InterPro" id="IPR051788">
    <property type="entry name" value="MFS_Transporter"/>
</dbReference>
<protein>
    <submittedName>
        <fullName evidence="8">Fucose permease</fullName>
    </submittedName>
</protein>
<keyword evidence="4 6" id="KW-0472">Membrane</keyword>
<feature type="transmembrane region" description="Helical" evidence="6">
    <location>
        <begin position="390"/>
        <end position="411"/>
    </location>
</feature>
<comment type="subcellular location">
    <subcellularLocation>
        <location evidence="1">Cell membrane</location>
        <topology evidence="1">Multi-pass membrane protein</topology>
    </subcellularLocation>
</comment>
<feature type="transmembrane region" description="Helical" evidence="6">
    <location>
        <begin position="300"/>
        <end position="323"/>
    </location>
</feature>
<dbReference type="Gene3D" id="1.20.1250.20">
    <property type="entry name" value="MFS general substrate transporter like domains"/>
    <property type="match status" value="2"/>
</dbReference>
<evidence type="ECO:0000313" key="8">
    <source>
        <dbReference type="EMBL" id="PSK98124.1"/>
    </source>
</evidence>
<dbReference type="PANTHER" id="PTHR23514">
    <property type="entry name" value="BYPASS OF STOP CODON PROTEIN 6"/>
    <property type="match status" value="1"/>
</dbReference>
<keyword evidence="9" id="KW-1185">Reference proteome</keyword>
<feature type="region of interest" description="Disordered" evidence="5">
    <location>
        <begin position="211"/>
        <end position="231"/>
    </location>
</feature>
<dbReference type="AlphaFoldDB" id="A0A2P8DLN3"/>
<sequence length="434" mass="43292">MSEPRNSPDPAPATSAAAKPGRHLRRARFAVAAYFFLAGMVLATWASRIPAVKQQTGLDEGGLSIALLGLAVGALAAMQVAGRLADRFGSVATLLPAALLAVATLVGPGHAYSLPMLFATLFALGAGHGLVDVPMNVEAARVERHYGRPIMASFHAAFSVGMFVGAGVGALAAATGVGAAATFWAVALVLLVPAVAVRRMLLPREDPGPAAAAEAPAAADTSGTPRASGARPPRIRAKTVLFGVLAFACFLGEGAATDWTTVYLHDELATSGALAAVGFAVFSATMAAGRMVGDRLTARFGPVAIVRAGGLLAACGLGASLLVPSPAVAITGFGLLGAGLSCIVPQIFTATVNDDPLRAGRNLGFVAGLGYLGMLSGPVVIGAIAHALTLTIALAVPAVLALGIAAGAAAIRPSRPVGGAADHGDNENISRTGV</sequence>
<dbReference type="GO" id="GO:0005886">
    <property type="term" value="C:plasma membrane"/>
    <property type="evidence" value="ECO:0007669"/>
    <property type="project" value="UniProtKB-SubCell"/>
</dbReference>
<feature type="transmembrane region" description="Helical" evidence="6">
    <location>
        <begin position="29"/>
        <end position="49"/>
    </location>
</feature>
<keyword evidence="2 6" id="KW-0812">Transmembrane</keyword>
<feature type="transmembrane region" description="Helical" evidence="6">
    <location>
        <begin position="329"/>
        <end position="351"/>
    </location>
</feature>
<feature type="transmembrane region" description="Helical" evidence="6">
    <location>
        <begin position="112"/>
        <end position="131"/>
    </location>
</feature>
<dbReference type="Proteomes" id="UP000240542">
    <property type="component" value="Unassembled WGS sequence"/>
</dbReference>
<dbReference type="EMBL" id="PYGA01000006">
    <property type="protein sequence ID" value="PSK98124.1"/>
    <property type="molecule type" value="Genomic_DNA"/>
</dbReference>
<dbReference type="InterPro" id="IPR036259">
    <property type="entry name" value="MFS_trans_sf"/>
</dbReference>
<dbReference type="GO" id="GO:0022857">
    <property type="term" value="F:transmembrane transporter activity"/>
    <property type="evidence" value="ECO:0007669"/>
    <property type="project" value="InterPro"/>
</dbReference>
<dbReference type="PANTHER" id="PTHR23514:SF13">
    <property type="entry name" value="INNER MEMBRANE PROTEIN YBJJ"/>
    <property type="match status" value="1"/>
</dbReference>
<evidence type="ECO:0000256" key="3">
    <source>
        <dbReference type="ARBA" id="ARBA00022989"/>
    </source>
</evidence>
<evidence type="ECO:0000256" key="4">
    <source>
        <dbReference type="ARBA" id="ARBA00023136"/>
    </source>
</evidence>
<evidence type="ECO:0000256" key="5">
    <source>
        <dbReference type="SAM" id="MobiDB-lite"/>
    </source>
</evidence>
<gene>
    <name evidence="8" type="ORF">CLV63_106172</name>
</gene>
<organism evidence="8 9">
    <name type="scientific">Murinocardiopsis flavida</name>
    <dbReference type="NCBI Taxonomy" id="645275"/>
    <lineage>
        <taxon>Bacteria</taxon>
        <taxon>Bacillati</taxon>
        <taxon>Actinomycetota</taxon>
        <taxon>Actinomycetes</taxon>
        <taxon>Streptosporangiales</taxon>
        <taxon>Nocardiopsidaceae</taxon>
        <taxon>Murinocardiopsis</taxon>
    </lineage>
</organism>
<dbReference type="PROSITE" id="PS50850">
    <property type="entry name" value="MFS"/>
    <property type="match status" value="1"/>
</dbReference>
<name>A0A2P8DLN3_9ACTN</name>
<accession>A0A2P8DLN3</accession>
<dbReference type="InterPro" id="IPR020846">
    <property type="entry name" value="MFS_dom"/>
</dbReference>
<evidence type="ECO:0000256" key="6">
    <source>
        <dbReference type="SAM" id="Phobius"/>
    </source>
</evidence>
<feature type="transmembrane region" description="Helical" evidence="6">
    <location>
        <begin position="88"/>
        <end position="106"/>
    </location>
</feature>
<dbReference type="SUPFAM" id="SSF103473">
    <property type="entry name" value="MFS general substrate transporter"/>
    <property type="match status" value="1"/>
</dbReference>
<evidence type="ECO:0000256" key="2">
    <source>
        <dbReference type="ARBA" id="ARBA00022692"/>
    </source>
</evidence>
<feature type="transmembrane region" description="Helical" evidence="6">
    <location>
        <begin position="239"/>
        <end position="256"/>
    </location>
</feature>
<feature type="transmembrane region" description="Helical" evidence="6">
    <location>
        <begin position="363"/>
        <end position="384"/>
    </location>
</feature>
<dbReference type="CDD" id="cd17393">
    <property type="entry name" value="MFS_MosC_like"/>
    <property type="match status" value="1"/>
</dbReference>